<dbReference type="Ensembl" id="ENSOART00020060641.1">
    <property type="protein sequence ID" value="ENSOARP00020062312.1"/>
    <property type="gene ID" value="ENSOARG00020031722.1"/>
</dbReference>
<reference evidence="1" key="2">
    <citation type="submission" date="2025-08" db="UniProtKB">
        <authorList>
            <consortium name="Ensembl"/>
        </authorList>
    </citation>
    <scope>IDENTIFICATION</scope>
</reference>
<organism evidence="1">
    <name type="scientific">Ovis aries</name>
    <name type="common">Sheep</name>
    <dbReference type="NCBI Taxonomy" id="9940"/>
    <lineage>
        <taxon>Eukaryota</taxon>
        <taxon>Metazoa</taxon>
        <taxon>Chordata</taxon>
        <taxon>Craniata</taxon>
        <taxon>Vertebrata</taxon>
        <taxon>Euteleostomi</taxon>
        <taxon>Mammalia</taxon>
        <taxon>Eutheria</taxon>
        <taxon>Laurasiatheria</taxon>
        <taxon>Artiodactyla</taxon>
        <taxon>Ruminantia</taxon>
        <taxon>Pecora</taxon>
        <taxon>Bovidae</taxon>
        <taxon>Caprinae</taxon>
        <taxon>Ovis</taxon>
    </lineage>
</organism>
<proteinExistence type="predicted"/>
<sequence length="227" mass="25783">MCQDGHCAFLDLQNTYQGICKKIYCPHKLFRLCVYQLYWVVCVYSKELVISKQKILKEMEIPDHLTCLLRNLYAGQEATVRTGHGTTDWFQIGKGVHQGCILSPCLFNLYAEYIMRNTGLEEAQAGIKVARRNINNLRYADDTTLMAESEEELKSLLMNVKEESAKVGLKLNIQKTKIMASGPITSCEIDAETVETVSDFIFLGSKITADGDCSHEMKRRLLLEEKL</sequence>
<protein>
    <submittedName>
        <fullName evidence="1">Uncharacterized protein</fullName>
    </submittedName>
</protein>
<accession>A0AC11ESB3</accession>
<evidence type="ECO:0000313" key="1">
    <source>
        <dbReference type="Ensembl" id="ENSOARP00020062312.1"/>
    </source>
</evidence>
<reference evidence="1" key="1">
    <citation type="submission" date="2020-11" db="EMBL/GenBank/DDBJ databases">
        <authorList>
            <person name="Davenport K.M."/>
            <person name="Bickhart D.M."/>
            <person name="Smith T.P.L."/>
            <person name="Murdoch B.M."/>
            <person name="Rosen B.D."/>
        </authorList>
    </citation>
    <scope>NUCLEOTIDE SEQUENCE [LARGE SCALE GENOMIC DNA]</scope>
    <source>
        <strain evidence="1">OAR_USU_Benz2616</strain>
    </source>
</reference>
<name>A0AC11ESB3_SHEEP</name>
<reference evidence="1" key="3">
    <citation type="submission" date="2025-09" db="UniProtKB">
        <authorList>
            <consortium name="Ensembl"/>
        </authorList>
    </citation>
    <scope>IDENTIFICATION</scope>
</reference>